<name>A0AAJ6WZF1_POPEU</name>
<dbReference type="RefSeq" id="XP_010999704.1">
    <property type="nucleotide sequence ID" value="XM_011001402.1"/>
</dbReference>
<dbReference type="GeneID" id="105107470"/>
<organism evidence="2 3">
    <name type="scientific">Populus euphratica</name>
    <name type="common">Euphrates poplar</name>
    <dbReference type="NCBI Taxonomy" id="75702"/>
    <lineage>
        <taxon>Eukaryota</taxon>
        <taxon>Viridiplantae</taxon>
        <taxon>Streptophyta</taxon>
        <taxon>Embryophyta</taxon>
        <taxon>Tracheophyta</taxon>
        <taxon>Spermatophyta</taxon>
        <taxon>Magnoliopsida</taxon>
        <taxon>eudicotyledons</taxon>
        <taxon>Gunneridae</taxon>
        <taxon>Pentapetalae</taxon>
        <taxon>rosids</taxon>
        <taxon>fabids</taxon>
        <taxon>Malpighiales</taxon>
        <taxon>Salicaceae</taxon>
        <taxon>Saliceae</taxon>
        <taxon>Populus</taxon>
    </lineage>
</organism>
<dbReference type="KEGG" id="peu:105107470"/>
<sequence length="184" mass="21677">MISLISLIIVCFWLLIKRAKLCLSKHFFSVIWIYLRYDDFSLSECFVATEICTRSYNTVQPLQRALERKWESDTGFSLRCMKRQISSPVTTHIPQTVRSTTVIMFFLMYSGGLAVRNHNRRRSCSQLGSHWNMLRCWRRILTGRMCTGHKLVFGLLEKNTHLLGCAFYLQFIKNRLDYSPYQSI</sequence>
<evidence type="ECO:0000313" key="3">
    <source>
        <dbReference type="RefSeq" id="XP_010999704.1"/>
    </source>
</evidence>
<dbReference type="Proteomes" id="UP000694918">
    <property type="component" value="Unplaced"/>
</dbReference>
<dbReference type="AlphaFoldDB" id="A0AAJ6WZF1"/>
<gene>
    <name evidence="3" type="primary">LOC105107470</name>
</gene>
<accession>A0AAJ6WZF1</accession>
<reference evidence="3" key="1">
    <citation type="submission" date="2025-08" db="UniProtKB">
        <authorList>
            <consortium name="RefSeq"/>
        </authorList>
    </citation>
    <scope>IDENTIFICATION</scope>
</reference>
<feature type="signal peptide" evidence="1">
    <location>
        <begin position="1"/>
        <end position="19"/>
    </location>
</feature>
<proteinExistence type="predicted"/>
<evidence type="ECO:0000313" key="2">
    <source>
        <dbReference type="Proteomes" id="UP000694918"/>
    </source>
</evidence>
<protein>
    <submittedName>
        <fullName evidence="3">Uncharacterized protein LOC105107470 isoform X1</fullName>
    </submittedName>
</protein>
<keyword evidence="2" id="KW-1185">Reference proteome</keyword>
<feature type="chain" id="PRO_5042511819" evidence="1">
    <location>
        <begin position="20"/>
        <end position="184"/>
    </location>
</feature>
<keyword evidence="1" id="KW-0732">Signal</keyword>
<evidence type="ECO:0000256" key="1">
    <source>
        <dbReference type="SAM" id="SignalP"/>
    </source>
</evidence>